<name>I1XJQ3_METNJ</name>
<keyword evidence="3" id="KW-1185">Reference proteome</keyword>
<dbReference type="EMBL" id="CP003390">
    <property type="protein sequence ID" value="AFI84622.1"/>
    <property type="molecule type" value="Genomic_DNA"/>
</dbReference>
<sequence length="601" mass="67816">MPVQCLLLEGESLPGLLSRATHVNSYASMFSIANYFGMETSGNGLTKNHMRMLAKGNVNIEALASFTGEEPLRVKQAALTLRSPMPGTVSDDYISFNSWRFCPSCVREGRPHQRAWLISFVTACPEHQCQLVDSCHACGTTYSTAHMLSRFCLVCHKPANKIIASEQELECTEALMDKIDNVNAIEKLLDRLMLGWLLTSPDCLRPHHRLSPQLKSVSEMRDLIDRLWPYCSDEPTFTQSLANFQNQVVAKWQYLPNLPSAIKERALSAGGKFNNTVPDNENRTFELPVSVWWAPINETARSAGISAFVLKKLIEEKYIASKVFNDTGDDKKQHKFLMVNLDSVNELIGKLIQKAQPYNGKISLTSIKHYPIEEIVHGVLSEKLPIYFKGKNLINQLYVLNIDTEKAKRKELRPDDALTVKEAGEVLHTYHSVVVDLINHGFLLEHDSSGSRRLLIKRDSLDRFKDKFIVIGSIAEELGENATNLAEKLAAVGITPQPDNTLVKIYLKKKLKDLDIQRIKSMASYDTKTGRKPSYNQENVSSLRVKNLILLIDKHGGITDFTRKFGGSEGTLSMMLRERKSFGNLAVRRMEKKSWPPRRLV</sequence>
<dbReference type="Pfam" id="PF06527">
    <property type="entry name" value="TniQ"/>
    <property type="match status" value="1"/>
</dbReference>
<feature type="domain" description="TniQ" evidence="1">
    <location>
        <begin position="7"/>
        <end position="131"/>
    </location>
</feature>
<evidence type="ECO:0000259" key="1">
    <source>
        <dbReference type="Pfam" id="PF06527"/>
    </source>
</evidence>
<dbReference type="KEGG" id="mej:Q7A_1804"/>
<evidence type="ECO:0000313" key="2">
    <source>
        <dbReference type="EMBL" id="AFI84622.1"/>
    </source>
</evidence>
<dbReference type="HOGENOM" id="CLU_454010_0_0_6"/>
<organism evidence="2 3">
    <name type="scientific">Methylophaga nitratireducenticrescens</name>
    <dbReference type="NCBI Taxonomy" id="754476"/>
    <lineage>
        <taxon>Bacteria</taxon>
        <taxon>Pseudomonadati</taxon>
        <taxon>Pseudomonadota</taxon>
        <taxon>Gammaproteobacteria</taxon>
        <taxon>Thiotrichales</taxon>
        <taxon>Piscirickettsiaceae</taxon>
        <taxon>Methylophaga</taxon>
    </lineage>
</organism>
<accession>I1XJQ3</accession>
<reference evidence="2 3" key="2">
    <citation type="journal article" date="2013" name="Int. J. Syst. Evol. Microbiol.">
        <title>Methylophaga nitratireducenticrescens sp. nov. and Methylophaga frappieri sp. nov., isolated from the biofilm of the methanol-fed denitrification system treating the seawater at the Montreal Biodome.</title>
        <authorList>
            <person name="Villeneuve C."/>
            <person name="Martineau C."/>
            <person name="Mauffrey F."/>
            <person name="Villemur R."/>
        </authorList>
    </citation>
    <scope>NUCLEOTIDE SEQUENCE [LARGE SCALE GENOMIC DNA]</scope>
    <source>
        <strain evidence="2 3">JAM1</strain>
    </source>
</reference>
<evidence type="ECO:0000313" key="3">
    <source>
        <dbReference type="Proteomes" id="UP000009144"/>
    </source>
</evidence>
<proteinExistence type="predicted"/>
<reference evidence="2 3" key="1">
    <citation type="journal article" date="2012" name="J. Bacteriol.">
        <title>Complete genome sequences of Methylophaga sp. strain JAM1 and Methylophaga sp. strain JAM7.</title>
        <authorList>
            <person name="Villeneuve C."/>
            <person name="Martineau C."/>
            <person name="Mauffrey F."/>
            <person name="Villemur R."/>
        </authorList>
    </citation>
    <scope>NUCLEOTIDE SEQUENCE [LARGE SCALE GENOMIC DNA]</scope>
    <source>
        <strain evidence="2 3">JAM1</strain>
    </source>
</reference>
<dbReference type="InterPro" id="IPR009492">
    <property type="entry name" value="TniQ"/>
</dbReference>
<protein>
    <recommendedName>
        <fullName evidence="1">TniQ domain-containing protein</fullName>
    </recommendedName>
</protein>
<dbReference type="STRING" id="754476.Q7A_1804"/>
<gene>
    <name evidence="2" type="ordered locus">Q7A_1804</name>
</gene>
<dbReference type="Proteomes" id="UP000009144">
    <property type="component" value="Chromosome"/>
</dbReference>
<dbReference type="AlphaFoldDB" id="I1XJQ3"/>
<dbReference type="PATRIC" id="fig|754476.3.peg.1783"/>